<evidence type="ECO:0000259" key="4">
    <source>
        <dbReference type="Pfam" id="PF13439"/>
    </source>
</evidence>
<dbReference type="CDD" id="cd03801">
    <property type="entry name" value="GT4_PimA-like"/>
    <property type="match status" value="1"/>
</dbReference>
<dbReference type="Gene3D" id="3.40.50.2000">
    <property type="entry name" value="Glycogen Phosphorylase B"/>
    <property type="match status" value="2"/>
</dbReference>
<evidence type="ECO:0000256" key="2">
    <source>
        <dbReference type="ARBA" id="ARBA00022679"/>
    </source>
</evidence>
<proteinExistence type="predicted"/>
<feature type="domain" description="Glycosyl transferase family 1" evidence="3">
    <location>
        <begin position="192"/>
        <end position="332"/>
    </location>
</feature>
<dbReference type="EMBL" id="JBEGDP010000006">
    <property type="protein sequence ID" value="MEQ7847223.1"/>
    <property type="molecule type" value="Genomic_DNA"/>
</dbReference>
<keyword evidence="1 5" id="KW-0328">Glycosyltransferase</keyword>
<dbReference type="SUPFAM" id="SSF53756">
    <property type="entry name" value="UDP-Glycosyltransferase/glycogen phosphorylase"/>
    <property type="match status" value="1"/>
</dbReference>
<dbReference type="PANTHER" id="PTHR45947:SF3">
    <property type="entry name" value="SULFOQUINOVOSYL TRANSFERASE SQD2"/>
    <property type="match status" value="1"/>
</dbReference>
<dbReference type="GO" id="GO:0016757">
    <property type="term" value="F:glycosyltransferase activity"/>
    <property type="evidence" value="ECO:0007669"/>
    <property type="project" value="UniProtKB-KW"/>
</dbReference>
<dbReference type="PANTHER" id="PTHR45947">
    <property type="entry name" value="SULFOQUINOVOSYL TRANSFERASE SQD2"/>
    <property type="match status" value="1"/>
</dbReference>
<evidence type="ECO:0000256" key="1">
    <source>
        <dbReference type="ARBA" id="ARBA00022676"/>
    </source>
</evidence>
<dbReference type="InterPro" id="IPR001296">
    <property type="entry name" value="Glyco_trans_1"/>
</dbReference>
<keyword evidence="6" id="KW-1185">Reference proteome</keyword>
<sequence length="466" mass="50656">MRDDTSGYVVVANWRDLDHPQAGGAELVCDEVAADLARRGHRVVLLTSSVAGRPREEQVHGYTVRRRGGRFTVYAWALLWLLLHRRSVRAVIDSQNGIPFFSPLAVRRSTPCLLLLHHVHQDQFALYFPRPVAAVGRFLESTVSRAVYGTRTVIAVSPSTRQGAREILQLRGEVKIVPPGWRVSLDLATSSPVKTDHPSVVSVGRLVPHKRTGMTIEAVAALRATVPDITLDVVGGGTELEGLKRLAADLGVDDIVTFRPHCSNEERDQVVAASWLCVNASEGEGWGISVIEANALGTPVVAYARPGLRDSIQHGTNGWLIDDAQPLAEAAAPLLAELAAPAHRAALAAACHGWALNFTWSAMTGRIWSAVEQETRRLSLPHPERRTGSDVSTVVRVPAELVPVDWQPRLRHGDVVSTGPGWVEVFLANADTSASAAVMRRVGIVDDGRIEYRVARRRDHLAPLAG</sequence>
<dbReference type="RefSeq" id="WP_193666266.1">
    <property type="nucleotide sequence ID" value="NZ_BAAAMM010000011.1"/>
</dbReference>
<comment type="caution">
    <text evidence="5">The sequence shown here is derived from an EMBL/GenBank/DDBJ whole genome shotgun (WGS) entry which is preliminary data.</text>
</comment>
<accession>A0ABV1NXI5</accession>
<dbReference type="InterPro" id="IPR028098">
    <property type="entry name" value="Glyco_trans_4-like_N"/>
</dbReference>
<dbReference type="InterPro" id="IPR050194">
    <property type="entry name" value="Glycosyltransferase_grp1"/>
</dbReference>
<evidence type="ECO:0000313" key="6">
    <source>
        <dbReference type="Proteomes" id="UP001482520"/>
    </source>
</evidence>
<dbReference type="EC" id="2.4.-.-" evidence="5"/>
<dbReference type="Pfam" id="PF00534">
    <property type="entry name" value="Glycos_transf_1"/>
    <property type="match status" value="1"/>
</dbReference>
<gene>
    <name evidence="5" type="ORF">V6R90_08015</name>
</gene>
<dbReference type="Proteomes" id="UP001482520">
    <property type="component" value="Unassembled WGS sequence"/>
</dbReference>
<protein>
    <submittedName>
        <fullName evidence="5">Glycosyltransferase family 4 protein</fullName>
        <ecNumber evidence="5">2.4.-.-</ecNumber>
    </submittedName>
</protein>
<keyword evidence="2 5" id="KW-0808">Transferase</keyword>
<dbReference type="Pfam" id="PF13439">
    <property type="entry name" value="Glyco_transf_4"/>
    <property type="match status" value="1"/>
</dbReference>
<organism evidence="5 6">
    <name type="scientific">Nocardioides kribbensis</name>
    <dbReference type="NCBI Taxonomy" id="305517"/>
    <lineage>
        <taxon>Bacteria</taxon>
        <taxon>Bacillati</taxon>
        <taxon>Actinomycetota</taxon>
        <taxon>Actinomycetes</taxon>
        <taxon>Propionibacteriales</taxon>
        <taxon>Nocardioidaceae</taxon>
        <taxon>Nocardioides</taxon>
    </lineage>
</organism>
<reference evidence="5 6" key="1">
    <citation type="submission" date="2024-02" db="EMBL/GenBank/DDBJ databases">
        <title>Full genome sequence of Nocardioides kribbensis.</title>
        <authorList>
            <person name="Poletto B.L."/>
            <person name="Silva G."/>
            <person name="Galante D."/>
            <person name="Campos K.R."/>
            <person name="Santos M.B.N."/>
            <person name="Sacchi C.T."/>
        </authorList>
    </citation>
    <scope>NUCLEOTIDE SEQUENCE [LARGE SCALE GENOMIC DNA]</scope>
    <source>
        <strain evidence="5 6">O4R</strain>
    </source>
</reference>
<evidence type="ECO:0000313" key="5">
    <source>
        <dbReference type="EMBL" id="MEQ7847223.1"/>
    </source>
</evidence>
<evidence type="ECO:0000259" key="3">
    <source>
        <dbReference type="Pfam" id="PF00534"/>
    </source>
</evidence>
<name>A0ABV1NXI5_9ACTN</name>
<feature type="domain" description="Glycosyltransferase subfamily 4-like N-terminal" evidence="4">
    <location>
        <begin position="23"/>
        <end position="180"/>
    </location>
</feature>